<dbReference type="PATRIC" id="fig|45067.4.peg.2040"/>
<evidence type="ECO:0000256" key="4">
    <source>
        <dbReference type="ARBA" id="ARBA00022801"/>
    </source>
</evidence>
<evidence type="ECO:0000256" key="2">
    <source>
        <dbReference type="ARBA" id="ARBA00001946"/>
    </source>
</evidence>
<dbReference type="Gene3D" id="3.90.79.10">
    <property type="entry name" value="Nucleoside Triphosphate Pyrophosphohydrolase"/>
    <property type="match status" value="1"/>
</dbReference>
<comment type="caution">
    <text evidence="8">The sequence shown here is derived from an EMBL/GenBank/DDBJ whole genome shotgun (WGS) entry which is preliminary data.</text>
</comment>
<dbReference type="PROSITE" id="PS51462">
    <property type="entry name" value="NUDIX"/>
    <property type="match status" value="1"/>
</dbReference>
<dbReference type="PANTHER" id="PTHR12992:SF11">
    <property type="entry name" value="MITOCHONDRIAL COENZYME A DIPHOSPHATASE NUDT8"/>
    <property type="match status" value="1"/>
</dbReference>
<evidence type="ECO:0000256" key="3">
    <source>
        <dbReference type="ARBA" id="ARBA00022723"/>
    </source>
</evidence>
<keyword evidence="6" id="KW-0464">Manganese</keyword>
<dbReference type="InterPro" id="IPR045121">
    <property type="entry name" value="CoAse"/>
</dbReference>
<accession>A0A0W0VJK7</accession>
<keyword evidence="9" id="KW-1185">Reference proteome</keyword>
<dbReference type="STRING" id="45067.Llan_1950"/>
<dbReference type="GO" id="GO:0046872">
    <property type="term" value="F:metal ion binding"/>
    <property type="evidence" value="ECO:0007669"/>
    <property type="project" value="UniProtKB-KW"/>
</dbReference>
<dbReference type="PANTHER" id="PTHR12992">
    <property type="entry name" value="NUDIX HYDROLASE"/>
    <property type="match status" value="1"/>
</dbReference>
<keyword evidence="4" id="KW-0378">Hydrolase</keyword>
<dbReference type="Pfam" id="PF00293">
    <property type="entry name" value="NUDIX"/>
    <property type="match status" value="1"/>
</dbReference>
<sequence length="134" mass="15253">MPYHPGEVCFPGGRWQEKDEDLYATALRELQEELGIPSSRVQLQSAMRIEETATGFMIQPWLASIDSIDPYSPDPNEVAEVLQLPMKEVKNSNNYQEVIVNRYGLSFTSCQYIASAHFIWGATARIMKQLVKEL</sequence>
<dbReference type="GO" id="GO:0010945">
    <property type="term" value="F:coenzyme A diphosphatase activity"/>
    <property type="evidence" value="ECO:0007669"/>
    <property type="project" value="InterPro"/>
</dbReference>
<evidence type="ECO:0000256" key="1">
    <source>
        <dbReference type="ARBA" id="ARBA00001936"/>
    </source>
</evidence>
<keyword evidence="5" id="KW-0460">Magnesium</keyword>
<dbReference type="Proteomes" id="UP000054869">
    <property type="component" value="Unassembled WGS sequence"/>
</dbReference>
<dbReference type="InterPro" id="IPR000086">
    <property type="entry name" value="NUDIX_hydrolase_dom"/>
</dbReference>
<gene>
    <name evidence="8" type="ORF">Llan_1950</name>
</gene>
<dbReference type="SUPFAM" id="SSF55811">
    <property type="entry name" value="Nudix"/>
    <property type="match status" value="1"/>
</dbReference>
<evidence type="ECO:0000313" key="9">
    <source>
        <dbReference type="Proteomes" id="UP000054869"/>
    </source>
</evidence>
<evidence type="ECO:0000259" key="7">
    <source>
        <dbReference type="PROSITE" id="PS51462"/>
    </source>
</evidence>
<feature type="domain" description="Nudix hydrolase" evidence="7">
    <location>
        <begin position="1"/>
        <end position="106"/>
    </location>
</feature>
<evidence type="ECO:0000256" key="5">
    <source>
        <dbReference type="ARBA" id="ARBA00022842"/>
    </source>
</evidence>
<dbReference type="InterPro" id="IPR015797">
    <property type="entry name" value="NUDIX_hydrolase-like_dom_sf"/>
</dbReference>
<dbReference type="EMBL" id="LNYI01000042">
    <property type="protein sequence ID" value="KTD20299.1"/>
    <property type="molecule type" value="Genomic_DNA"/>
</dbReference>
<reference evidence="8 9" key="1">
    <citation type="submission" date="2015-11" db="EMBL/GenBank/DDBJ databases">
        <title>Genomic analysis of 38 Legionella species identifies large and diverse effector repertoires.</title>
        <authorList>
            <person name="Burstein D."/>
            <person name="Amaro F."/>
            <person name="Zusman T."/>
            <person name="Lifshitz Z."/>
            <person name="Cohen O."/>
            <person name="Gilbert J.A."/>
            <person name="Pupko T."/>
            <person name="Shuman H.A."/>
            <person name="Segal G."/>
        </authorList>
    </citation>
    <scope>NUCLEOTIDE SEQUENCE [LARGE SCALE GENOMIC DNA]</scope>
    <source>
        <strain evidence="8 9">ATCC 49751</strain>
    </source>
</reference>
<dbReference type="AlphaFoldDB" id="A0A0W0VJK7"/>
<keyword evidence="3" id="KW-0479">Metal-binding</keyword>
<proteinExistence type="predicted"/>
<comment type="cofactor">
    <cofactor evidence="2">
        <name>Mg(2+)</name>
        <dbReference type="ChEBI" id="CHEBI:18420"/>
    </cofactor>
</comment>
<organism evidence="8 9">
    <name type="scientific">Legionella lansingensis</name>
    <dbReference type="NCBI Taxonomy" id="45067"/>
    <lineage>
        <taxon>Bacteria</taxon>
        <taxon>Pseudomonadati</taxon>
        <taxon>Pseudomonadota</taxon>
        <taxon>Gammaproteobacteria</taxon>
        <taxon>Legionellales</taxon>
        <taxon>Legionellaceae</taxon>
        <taxon>Legionella</taxon>
    </lineage>
</organism>
<comment type="cofactor">
    <cofactor evidence="1">
        <name>Mn(2+)</name>
        <dbReference type="ChEBI" id="CHEBI:29035"/>
    </cofactor>
</comment>
<evidence type="ECO:0000313" key="8">
    <source>
        <dbReference type="EMBL" id="KTD20299.1"/>
    </source>
</evidence>
<name>A0A0W0VJK7_9GAMM</name>
<dbReference type="eggNOG" id="COG0494">
    <property type="taxonomic scope" value="Bacteria"/>
</dbReference>
<dbReference type="CDD" id="cd03426">
    <property type="entry name" value="NUDIX_CoAse_Nudt7"/>
    <property type="match status" value="1"/>
</dbReference>
<evidence type="ECO:0000256" key="6">
    <source>
        <dbReference type="ARBA" id="ARBA00023211"/>
    </source>
</evidence>
<protein>
    <submittedName>
        <fullName evidence="8">MutT/nudix family transporter protein</fullName>
    </submittedName>
</protein>